<keyword evidence="1" id="KW-0175">Coiled coil</keyword>
<dbReference type="Proteomes" id="UP000219901">
    <property type="component" value="Unassembled WGS sequence"/>
</dbReference>
<proteinExistence type="predicted"/>
<dbReference type="RefSeq" id="WP_013274293.1">
    <property type="nucleotide sequence ID" value="NZ_DAWCSF010000002.1"/>
</dbReference>
<feature type="coiled-coil region" evidence="1">
    <location>
        <begin position="5"/>
        <end position="39"/>
    </location>
</feature>
<gene>
    <name evidence="2" type="ORF">CGS55_07015</name>
</gene>
<protein>
    <submittedName>
        <fullName evidence="2">DUF4315 domain-containing protein</fullName>
    </submittedName>
</protein>
<dbReference type="AlphaFoldDB" id="A0A2A7A0L5"/>
<sequence>MSLKLEKIAAEREKARRKRDEWEERRKEWDRKYHEQENSEICEMVHAQSLTPEQLAVIIQMAQAAVPNPENLKLDEKETEDME</sequence>
<comment type="caution">
    <text evidence="2">The sequence shown here is derived from an EMBL/GenBank/DDBJ whole genome shotgun (WGS) entry which is preliminary data.</text>
</comment>
<dbReference type="GeneID" id="73794576"/>
<dbReference type="InterPro" id="IPR025464">
    <property type="entry name" value="DUF4315"/>
</dbReference>
<dbReference type="Pfam" id="PF14193">
    <property type="entry name" value="DUF4315"/>
    <property type="match status" value="1"/>
</dbReference>
<name>A0A2A7A0L5_9FIRM</name>
<evidence type="ECO:0000313" key="3">
    <source>
        <dbReference type="Proteomes" id="UP000219901"/>
    </source>
</evidence>
<dbReference type="EMBL" id="NMTV01000044">
    <property type="protein sequence ID" value="PDX72705.1"/>
    <property type="molecule type" value="Genomic_DNA"/>
</dbReference>
<organism evidence="2 3">
    <name type="scientific">Faecalibacterium prausnitzii</name>
    <dbReference type="NCBI Taxonomy" id="853"/>
    <lineage>
        <taxon>Bacteria</taxon>
        <taxon>Bacillati</taxon>
        <taxon>Bacillota</taxon>
        <taxon>Clostridia</taxon>
        <taxon>Eubacteriales</taxon>
        <taxon>Oscillospiraceae</taxon>
        <taxon>Faecalibacterium</taxon>
    </lineage>
</organism>
<evidence type="ECO:0000313" key="2">
    <source>
        <dbReference type="EMBL" id="PDX72705.1"/>
    </source>
</evidence>
<reference evidence="2 3" key="1">
    <citation type="journal article" date="2017" name="Front. Microbiol.">
        <title>New Insights into the Diversity of the Genus Faecalibacterium.</title>
        <authorList>
            <person name="Benevides L."/>
            <person name="Burman S."/>
            <person name="Martin R."/>
            <person name="Robert V."/>
            <person name="Thomas M."/>
            <person name="Miquel S."/>
            <person name="Chain F."/>
            <person name="Sokol H."/>
            <person name="Bermudez-Humaran L.G."/>
            <person name="Morrison M."/>
            <person name="Langella P."/>
            <person name="Azevedo V.A."/>
            <person name="Chatel J.M."/>
            <person name="Soares S."/>
        </authorList>
    </citation>
    <scope>NUCLEOTIDE SEQUENCE [LARGE SCALE GENOMIC DNA]</scope>
    <source>
        <strain evidence="2 3">CNCM I 4546</strain>
    </source>
</reference>
<accession>A0A2A7A0L5</accession>
<evidence type="ECO:0000256" key="1">
    <source>
        <dbReference type="SAM" id="Coils"/>
    </source>
</evidence>